<dbReference type="Pfam" id="PF00583">
    <property type="entry name" value="Acetyltransf_1"/>
    <property type="match status" value="1"/>
</dbReference>
<evidence type="ECO:0000313" key="4">
    <source>
        <dbReference type="EMBL" id="EBQ1689864.1"/>
    </source>
</evidence>
<gene>
    <name evidence="5" type="ORF">AXB53_23895</name>
    <name evidence="4" type="ORF">AZF98_24515</name>
</gene>
<evidence type="ECO:0000313" key="5">
    <source>
        <dbReference type="EMBL" id="EBR3322042.1"/>
    </source>
</evidence>
<dbReference type="Gene3D" id="3.40.630.30">
    <property type="match status" value="1"/>
</dbReference>
<dbReference type="PROSITE" id="PS51186">
    <property type="entry name" value="GNAT"/>
    <property type="match status" value="1"/>
</dbReference>
<dbReference type="GO" id="GO:0008080">
    <property type="term" value="F:N-acetyltransferase activity"/>
    <property type="evidence" value="ECO:0007669"/>
    <property type="project" value="TreeGrafter"/>
</dbReference>
<dbReference type="PANTHER" id="PTHR10545">
    <property type="entry name" value="DIAMINE N-ACETYLTRANSFERASE"/>
    <property type="match status" value="1"/>
</dbReference>
<dbReference type="AlphaFoldDB" id="A0A5U4QA23"/>
<keyword evidence="2" id="KW-0012">Acyltransferase</keyword>
<dbReference type="PANTHER" id="PTHR10545:SF29">
    <property type="entry name" value="GH14572P-RELATED"/>
    <property type="match status" value="1"/>
</dbReference>
<name>A0A5U4QA23_SALER</name>
<feature type="domain" description="N-acetyltransferase" evidence="3">
    <location>
        <begin position="1"/>
        <end position="154"/>
    </location>
</feature>
<dbReference type="InterPro" id="IPR000182">
    <property type="entry name" value="GNAT_dom"/>
</dbReference>
<sequence length="161" mass="17750">MKIDICGVANVPELARLFVEMEDYYFGRGVVSYEDMSAYLADKVFSTYSGVTVVGARKNGELVGFATFSLMFPAPLCSGQAFMKEIFTSEVARGQGVGKSLIRFIANFALKHGCSRLDWTTDKSNPKAGAFYLSLGATLIEEKQYFRLEGKDLETFSSLAE</sequence>
<comment type="caution">
    <text evidence="4">The sequence shown here is derived from an EMBL/GenBank/DDBJ whole genome shotgun (WGS) entry which is preliminary data.</text>
</comment>
<keyword evidence="1 4" id="KW-0808">Transferase</keyword>
<dbReference type="EMBL" id="AAGRXJ010000174">
    <property type="protein sequence ID" value="EBR3322042.1"/>
    <property type="molecule type" value="Genomic_DNA"/>
</dbReference>
<evidence type="ECO:0000256" key="2">
    <source>
        <dbReference type="ARBA" id="ARBA00023315"/>
    </source>
</evidence>
<dbReference type="CDD" id="cd04301">
    <property type="entry name" value="NAT_SF"/>
    <property type="match status" value="1"/>
</dbReference>
<reference evidence="4" key="1">
    <citation type="submission" date="2018-07" db="EMBL/GenBank/DDBJ databases">
        <authorList>
            <consortium name="GenomeTrakr network: Whole genome sequencing for foodborne pathogen traceback"/>
        </authorList>
    </citation>
    <scope>NUCLEOTIDE SEQUENCE</scope>
    <source>
        <strain evidence="5">CFSAN045593</strain>
        <strain evidence="4">CFSAN047033</strain>
    </source>
</reference>
<proteinExistence type="predicted"/>
<dbReference type="InterPro" id="IPR016181">
    <property type="entry name" value="Acyl_CoA_acyltransferase"/>
</dbReference>
<protein>
    <submittedName>
        <fullName evidence="4">GNAT family N-acetyltransferase</fullName>
    </submittedName>
</protein>
<dbReference type="InterPro" id="IPR051016">
    <property type="entry name" value="Diverse_Substrate_AcTransf"/>
</dbReference>
<dbReference type="SUPFAM" id="SSF55729">
    <property type="entry name" value="Acyl-CoA N-acyltransferases (Nat)"/>
    <property type="match status" value="1"/>
</dbReference>
<evidence type="ECO:0000256" key="1">
    <source>
        <dbReference type="ARBA" id="ARBA00022679"/>
    </source>
</evidence>
<organism evidence="4">
    <name type="scientific">Salmonella enterica</name>
    <name type="common">Salmonella choleraesuis</name>
    <dbReference type="NCBI Taxonomy" id="28901"/>
    <lineage>
        <taxon>Bacteria</taxon>
        <taxon>Pseudomonadati</taxon>
        <taxon>Pseudomonadota</taxon>
        <taxon>Gammaproteobacteria</taxon>
        <taxon>Enterobacterales</taxon>
        <taxon>Enterobacteriaceae</taxon>
        <taxon>Salmonella</taxon>
    </lineage>
</organism>
<evidence type="ECO:0000259" key="3">
    <source>
        <dbReference type="PROSITE" id="PS51186"/>
    </source>
</evidence>
<accession>A0A5U4QA23</accession>
<dbReference type="EMBL" id="AAGOCS010000054">
    <property type="protein sequence ID" value="EBQ1689864.1"/>
    <property type="molecule type" value="Genomic_DNA"/>
</dbReference>